<dbReference type="GO" id="GO:0005886">
    <property type="term" value="C:plasma membrane"/>
    <property type="evidence" value="ECO:0007669"/>
    <property type="project" value="TreeGrafter"/>
</dbReference>
<evidence type="ECO:0000256" key="3">
    <source>
        <dbReference type="ARBA" id="ARBA00023136"/>
    </source>
</evidence>
<proteinExistence type="predicted"/>
<dbReference type="Gene3D" id="1.20.1250.20">
    <property type="entry name" value="MFS general substrate transporter like domains"/>
    <property type="match status" value="2"/>
</dbReference>
<dbReference type="Pfam" id="PF06779">
    <property type="entry name" value="MFS_4"/>
    <property type="match status" value="1"/>
</dbReference>
<feature type="transmembrane region" description="Helical" evidence="4">
    <location>
        <begin position="80"/>
        <end position="100"/>
    </location>
</feature>
<dbReference type="Proteomes" id="UP000034410">
    <property type="component" value="Chromosome"/>
</dbReference>
<evidence type="ECO:0000256" key="1">
    <source>
        <dbReference type="ARBA" id="ARBA00022692"/>
    </source>
</evidence>
<feature type="transmembrane region" description="Helical" evidence="4">
    <location>
        <begin position="275"/>
        <end position="293"/>
    </location>
</feature>
<feature type="transmembrane region" description="Helical" evidence="4">
    <location>
        <begin position="7"/>
        <end position="29"/>
    </location>
</feature>
<protein>
    <submittedName>
        <fullName evidence="6">Major facilitator transporter</fullName>
    </submittedName>
</protein>
<feature type="transmembrane region" description="Helical" evidence="4">
    <location>
        <begin position="106"/>
        <end position="128"/>
    </location>
</feature>
<dbReference type="PATRIC" id="fig|1543721.4.peg.1162"/>
<evidence type="ECO:0000313" key="7">
    <source>
        <dbReference type="Proteomes" id="UP000034410"/>
    </source>
</evidence>
<keyword evidence="3 4" id="KW-0472">Membrane</keyword>
<keyword evidence="7" id="KW-1185">Reference proteome</keyword>
<feature type="domain" description="Major facilitator superfamily (MFS) profile" evidence="5">
    <location>
        <begin position="9"/>
        <end position="388"/>
    </location>
</feature>
<dbReference type="InterPro" id="IPR010645">
    <property type="entry name" value="MFS_4"/>
</dbReference>
<dbReference type="PANTHER" id="PTHR23537">
    <property type="match status" value="1"/>
</dbReference>
<dbReference type="AlphaFoldDB" id="A0A0F7JW92"/>
<keyword evidence="1 4" id="KW-0812">Transmembrane</keyword>
<feature type="transmembrane region" description="Helical" evidence="4">
    <location>
        <begin position="209"/>
        <end position="235"/>
    </location>
</feature>
<dbReference type="InterPro" id="IPR036259">
    <property type="entry name" value="MFS_trans_sf"/>
</dbReference>
<keyword evidence="2 4" id="KW-1133">Transmembrane helix</keyword>
<feature type="transmembrane region" description="Helical" evidence="4">
    <location>
        <begin position="299"/>
        <end position="322"/>
    </location>
</feature>
<organism evidence="6 7">
    <name type="scientific">Sedimenticola thiotaurini</name>
    <dbReference type="NCBI Taxonomy" id="1543721"/>
    <lineage>
        <taxon>Bacteria</taxon>
        <taxon>Pseudomonadati</taxon>
        <taxon>Pseudomonadota</taxon>
        <taxon>Gammaproteobacteria</taxon>
        <taxon>Chromatiales</taxon>
        <taxon>Sedimenticolaceae</taxon>
        <taxon>Sedimenticola</taxon>
    </lineage>
</organism>
<dbReference type="PANTHER" id="PTHR23537:SF1">
    <property type="entry name" value="SUGAR TRANSPORTER"/>
    <property type="match status" value="1"/>
</dbReference>
<dbReference type="PROSITE" id="PS50850">
    <property type="entry name" value="MFS"/>
    <property type="match status" value="1"/>
</dbReference>
<feature type="transmembrane region" description="Helical" evidence="4">
    <location>
        <begin position="364"/>
        <end position="385"/>
    </location>
</feature>
<evidence type="ECO:0000259" key="5">
    <source>
        <dbReference type="PROSITE" id="PS50850"/>
    </source>
</evidence>
<feature type="transmembrane region" description="Helical" evidence="4">
    <location>
        <begin position="334"/>
        <end position="352"/>
    </location>
</feature>
<feature type="transmembrane region" description="Helical" evidence="4">
    <location>
        <begin position="167"/>
        <end position="185"/>
    </location>
</feature>
<dbReference type="GO" id="GO:0022857">
    <property type="term" value="F:transmembrane transporter activity"/>
    <property type="evidence" value="ECO:0007669"/>
    <property type="project" value="InterPro"/>
</dbReference>
<dbReference type="CDD" id="cd06180">
    <property type="entry name" value="MFS_YjiJ"/>
    <property type="match status" value="1"/>
</dbReference>
<name>A0A0F7JW92_9GAMM</name>
<feature type="transmembrane region" description="Helical" evidence="4">
    <location>
        <begin position="247"/>
        <end position="263"/>
    </location>
</feature>
<dbReference type="InterPro" id="IPR020846">
    <property type="entry name" value="MFS_dom"/>
</dbReference>
<dbReference type="KEGG" id="seds:AAY24_05600"/>
<evidence type="ECO:0000256" key="4">
    <source>
        <dbReference type="SAM" id="Phobius"/>
    </source>
</evidence>
<gene>
    <name evidence="6" type="ORF">AAY24_05600</name>
</gene>
<evidence type="ECO:0000256" key="2">
    <source>
        <dbReference type="ARBA" id="ARBA00022989"/>
    </source>
</evidence>
<dbReference type="RefSeq" id="WP_046858847.1">
    <property type="nucleotide sequence ID" value="NZ_CP011412.1"/>
</dbReference>
<accession>A0A0F7JW92</accession>
<dbReference type="EMBL" id="CP011412">
    <property type="protein sequence ID" value="AKH19912.1"/>
    <property type="molecule type" value="Genomic_DNA"/>
</dbReference>
<feature type="transmembrane region" description="Helical" evidence="4">
    <location>
        <begin position="140"/>
        <end position="161"/>
    </location>
</feature>
<dbReference type="SUPFAM" id="SSF103473">
    <property type="entry name" value="MFS general substrate transporter"/>
    <property type="match status" value="1"/>
</dbReference>
<reference evidence="6 7" key="1">
    <citation type="journal article" date="2015" name="Genome Announc.">
        <title>Complete Genome Sequence of Sedimenticola thiotaurini Strain SIP-G1, a Polyphosphate- and Polyhydroxyalkanoate-Accumulating Sulfur-Oxidizing Gammaproteobacterium Isolated from Salt Marsh Sediments.</title>
        <authorList>
            <person name="Flood B.E."/>
            <person name="Jones D.S."/>
            <person name="Bailey J.V."/>
        </authorList>
    </citation>
    <scope>NUCLEOTIDE SEQUENCE [LARGE SCALE GENOMIC DNA]</scope>
    <source>
        <strain evidence="6 7">SIP-G1</strain>
    </source>
</reference>
<feature type="transmembrane region" description="Helical" evidence="4">
    <location>
        <begin position="49"/>
        <end position="68"/>
    </location>
</feature>
<sequence>MPHSPSHIKVLFAGVMSLILSLGIARFAYTPLLPIMQSQAGLGDASGGWLATFNYMGYMAGALIAASISNLHLKDTLYRIGLILALITTAGMGLSENIWIWGAMRFLAGLSSAAGLLIGSGLILNWLIRHNHRMELGIHFSGLGLGIVLSAVAVDLMADHLSWDQQWLALTLIGVILFIPAWGWLPRPDSTPFTNSGVRMEDAPPRRNWLIILFSSYFCAGFGYVVSATFLVVIVESEPALQGYGELAWLMVGLAAAPACFIWDRIARKTGELKALAIAFGLQIIGIMLPTLFDASLQLVLFSAALYGGTFIGIVSLMLTMIGKFYPTKPAKPMGKLTLSYGVAQIIAPALAGTLAETSGTYNGSLYLAAIIMSIGLLLIGWLAFRENAQLQVVPG</sequence>
<evidence type="ECO:0000313" key="6">
    <source>
        <dbReference type="EMBL" id="AKH19912.1"/>
    </source>
</evidence>
<dbReference type="OrthoDB" id="9797953at2"/>